<feature type="domain" description="HTH arsR-type" evidence="4">
    <location>
        <begin position="7"/>
        <end position="102"/>
    </location>
</feature>
<reference evidence="5" key="1">
    <citation type="journal article" date="2021" name="PeerJ">
        <title>Extensive microbial diversity within the chicken gut microbiome revealed by metagenomics and culture.</title>
        <authorList>
            <person name="Gilroy R."/>
            <person name="Ravi A."/>
            <person name="Getino M."/>
            <person name="Pursley I."/>
            <person name="Horton D.L."/>
            <person name="Alikhan N.F."/>
            <person name="Baker D."/>
            <person name="Gharbi K."/>
            <person name="Hall N."/>
            <person name="Watson M."/>
            <person name="Adriaenssens E.M."/>
            <person name="Foster-Nyarko E."/>
            <person name="Jarju S."/>
            <person name="Secka A."/>
            <person name="Antonio M."/>
            <person name="Oren A."/>
            <person name="Chaudhuri R.R."/>
            <person name="La Ragione R."/>
            <person name="Hildebrand F."/>
            <person name="Pallen M.J."/>
        </authorList>
    </citation>
    <scope>NUCLEOTIDE SEQUENCE</scope>
    <source>
        <strain evidence="5">ChiHecolR3B27-1887</strain>
    </source>
</reference>
<dbReference type="AlphaFoldDB" id="A0A9D2DIW0"/>
<dbReference type="SUPFAM" id="SSF52540">
    <property type="entry name" value="P-loop containing nucleoside triphosphate hydrolases"/>
    <property type="match status" value="1"/>
</dbReference>
<keyword evidence="1" id="KW-0805">Transcription regulation</keyword>
<dbReference type="NCBIfam" id="NF033788">
    <property type="entry name" value="HTH_metalloreg"/>
    <property type="match status" value="1"/>
</dbReference>
<dbReference type="EMBL" id="DXBZ01000035">
    <property type="protein sequence ID" value="HIZ17825.1"/>
    <property type="molecule type" value="Genomic_DNA"/>
</dbReference>
<dbReference type="InterPro" id="IPR036390">
    <property type="entry name" value="WH_DNA-bd_sf"/>
</dbReference>
<dbReference type="Pfam" id="PF13238">
    <property type="entry name" value="AAA_18"/>
    <property type="match status" value="1"/>
</dbReference>
<evidence type="ECO:0000259" key="4">
    <source>
        <dbReference type="PROSITE" id="PS50987"/>
    </source>
</evidence>
<dbReference type="PANTHER" id="PTHR33154">
    <property type="entry name" value="TRANSCRIPTIONAL REGULATOR, ARSR FAMILY"/>
    <property type="match status" value="1"/>
</dbReference>
<dbReference type="PRINTS" id="PR00778">
    <property type="entry name" value="HTHARSR"/>
</dbReference>
<dbReference type="InterPro" id="IPR011991">
    <property type="entry name" value="ArsR-like_HTH"/>
</dbReference>
<dbReference type="InterPro" id="IPR027417">
    <property type="entry name" value="P-loop_NTPase"/>
</dbReference>
<dbReference type="Proteomes" id="UP000824029">
    <property type="component" value="Unassembled WGS sequence"/>
</dbReference>
<dbReference type="Pfam" id="PF01022">
    <property type="entry name" value="HTH_5"/>
    <property type="match status" value="1"/>
</dbReference>
<comment type="caution">
    <text evidence="5">The sequence shown here is derived from an EMBL/GenBank/DDBJ whole genome shotgun (WGS) entry which is preliminary data.</text>
</comment>
<protein>
    <submittedName>
        <fullName evidence="5">Metalloregulator ArsR/SmtB family transcription factor</fullName>
    </submittedName>
</protein>
<dbReference type="PROSITE" id="PS50987">
    <property type="entry name" value="HTH_ARSR_2"/>
    <property type="match status" value="1"/>
</dbReference>
<dbReference type="Gene3D" id="3.40.50.300">
    <property type="entry name" value="P-loop containing nucleotide triphosphate hydrolases"/>
    <property type="match status" value="1"/>
</dbReference>
<dbReference type="SUPFAM" id="SSF46785">
    <property type="entry name" value="Winged helix' DNA-binding domain"/>
    <property type="match status" value="1"/>
</dbReference>
<gene>
    <name evidence="5" type="ORF">IAA22_01765</name>
</gene>
<dbReference type="InterPro" id="IPR001845">
    <property type="entry name" value="HTH_ArsR_DNA-bd_dom"/>
</dbReference>
<dbReference type="PANTHER" id="PTHR33154:SF33">
    <property type="entry name" value="TRANSCRIPTIONAL REPRESSOR SDPR"/>
    <property type="match status" value="1"/>
</dbReference>
<evidence type="ECO:0000256" key="3">
    <source>
        <dbReference type="ARBA" id="ARBA00023163"/>
    </source>
</evidence>
<keyword evidence="2" id="KW-0238">DNA-binding</keyword>
<evidence type="ECO:0000256" key="1">
    <source>
        <dbReference type="ARBA" id="ARBA00023015"/>
    </source>
</evidence>
<evidence type="ECO:0000313" key="6">
    <source>
        <dbReference type="Proteomes" id="UP000824029"/>
    </source>
</evidence>
<accession>A0A9D2DIW0</accession>
<keyword evidence="3" id="KW-0804">Transcription</keyword>
<evidence type="ECO:0000313" key="5">
    <source>
        <dbReference type="EMBL" id="HIZ17825.1"/>
    </source>
</evidence>
<dbReference type="InterPro" id="IPR051081">
    <property type="entry name" value="HTH_MetalResp_TranReg"/>
</dbReference>
<reference evidence="5" key="2">
    <citation type="submission" date="2021-04" db="EMBL/GenBank/DDBJ databases">
        <authorList>
            <person name="Gilroy R."/>
        </authorList>
    </citation>
    <scope>NUCLEOTIDE SEQUENCE</scope>
    <source>
        <strain evidence="5">ChiHecolR3B27-1887</strain>
    </source>
</reference>
<organism evidence="5 6">
    <name type="scientific">Candidatus Olsenella stercoravium</name>
    <dbReference type="NCBI Taxonomy" id="2838713"/>
    <lineage>
        <taxon>Bacteria</taxon>
        <taxon>Bacillati</taxon>
        <taxon>Actinomycetota</taxon>
        <taxon>Coriobacteriia</taxon>
        <taxon>Coriobacteriales</taxon>
        <taxon>Atopobiaceae</taxon>
        <taxon>Olsenella</taxon>
    </lineage>
</organism>
<dbReference type="SMART" id="SM00418">
    <property type="entry name" value="HTH_ARSR"/>
    <property type="match status" value="1"/>
</dbReference>
<dbReference type="CDD" id="cd00090">
    <property type="entry name" value="HTH_ARSR"/>
    <property type="match status" value="1"/>
</dbReference>
<evidence type="ECO:0000256" key="2">
    <source>
        <dbReference type="ARBA" id="ARBA00023125"/>
    </source>
</evidence>
<dbReference type="GO" id="GO:0003677">
    <property type="term" value="F:DNA binding"/>
    <property type="evidence" value="ECO:0007669"/>
    <property type="project" value="UniProtKB-KW"/>
</dbReference>
<dbReference type="GO" id="GO:0003700">
    <property type="term" value="F:DNA-binding transcription factor activity"/>
    <property type="evidence" value="ECO:0007669"/>
    <property type="project" value="InterPro"/>
</dbReference>
<name>A0A9D2DIW0_9ACTN</name>
<dbReference type="Gene3D" id="1.10.10.10">
    <property type="entry name" value="Winged helix-like DNA-binding domain superfamily/Winged helix DNA-binding domain"/>
    <property type="match status" value="1"/>
</dbReference>
<dbReference type="InterPro" id="IPR036388">
    <property type="entry name" value="WH-like_DNA-bd_sf"/>
</dbReference>
<proteinExistence type="predicted"/>
<sequence>MGVTLGEAGTRDGLTADVLKALADERRLAVLRMLSQTDELCACRLLERLDISQPTLSHHMALLVSAGLVSAERRGRWTHYRLERGRVARLAAALGELAGEVPERPGAAVPAARKTLYLVGGPMGVGKSTVCRELNRMLPRSVLLDGDWCWQADPFQVTPETKALVLDNICHLLGNFLRCSAYENVVFGWVMHERAIVEGILARLPIAECGAQVRWVSLVASEEELRGRVERDVDAGLREADATERALSYLPLYRELGSELVDTTGRSPREVAELIAGRRERFRRLTQAIEADAAAEPAWDPTVSDRDLLDAERVSRFD</sequence>